<keyword evidence="1" id="KW-1133">Transmembrane helix</keyword>
<sequence length="54" mass="6369">MSRLLDYFDVPLLHFVAISITFTNAESTLKIVSLLLAIGYTIWKWRHEFINKNK</sequence>
<name>A0A6J7WKQ0_9CAUD</name>
<proteinExistence type="predicted"/>
<dbReference type="EMBL" id="LR798265">
    <property type="protein sequence ID" value="CAB5218380.1"/>
    <property type="molecule type" value="Genomic_DNA"/>
</dbReference>
<organism evidence="2">
    <name type="scientific">uncultured Caudovirales phage</name>
    <dbReference type="NCBI Taxonomy" id="2100421"/>
    <lineage>
        <taxon>Viruses</taxon>
        <taxon>Duplodnaviria</taxon>
        <taxon>Heunggongvirae</taxon>
        <taxon>Uroviricota</taxon>
        <taxon>Caudoviricetes</taxon>
        <taxon>Peduoviridae</taxon>
        <taxon>Maltschvirus</taxon>
        <taxon>Maltschvirus maltsch</taxon>
    </lineage>
</organism>
<keyword evidence="1" id="KW-0472">Membrane</keyword>
<evidence type="ECO:0000313" key="2">
    <source>
        <dbReference type="EMBL" id="CAB5218380.1"/>
    </source>
</evidence>
<evidence type="ECO:0000256" key="1">
    <source>
        <dbReference type="SAM" id="Phobius"/>
    </source>
</evidence>
<gene>
    <name evidence="2" type="ORF">UFOVP212_25</name>
</gene>
<feature type="transmembrane region" description="Helical" evidence="1">
    <location>
        <begin position="12"/>
        <end position="43"/>
    </location>
</feature>
<reference evidence="2" key="1">
    <citation type="submission" date="2020-05" db="EMBL/GenBank/DDBJ databases">
        <authorList>
            <person name="Chiriac C."/>
            <person name="Salcher M."/>
            <person name="Ghai R."/>
            <person name="Kavagutti S V."/>
        </authorList>
    </citation>
    <scope>NUCLEOTIDE SEQUENCE</scope>
</reference>
<keyword evidence="1" id="KW-0812">Transmembrane</keyword>
<accession>A0A6J7WKQ0</accession>
<protein>
    <submittedName>
        <fullName evidence="2">Uncharacterized protein</fullName>
    </submittedName>
</protein>